<dbReference type="Pfam" id="PF13458">
    <property type="entry name" value="Peripla_BP_6"/>
    <property type="match status" value="1"/>
</dbReference>
<sequence length="416" mass="43323">MGARRLSAMRRAWQLAIALTAAATVSPAHAQASAPSSPSAGLTKPKPYRIGYLVDASGTEQATIRPPLDGLNLYIARLNRSGGVNGRPVEIVVRDTRSNLQRSLDAVGELSRSGVSGIAGLGISSTHGAVYAAAQKVALPVIAAFPANTPFVLPPARPNAFGVGLAFNVTGVVGGRLARTVSPDGKRLVCVAFESSGSVQACDTVGRSARAAGFTQVDTLTVPVGHADFRVIVDRINALKPDVVTDCLGRAQVMALLPALTASPYQGVFLSMDSAIGEQVLRDGTPRGSKVTVYSYGRYVSGNDGDGEQVRALREAAAAAGIAAPDASHAAGWVMGLVLRDALQRCPGDCDGPQLNAALESVDVDTGGLTAQRVRFTHGDHYGPTAYRLYRFDADTRTFAAVGDWIRIGSDGHLLP</sequence>
<name>A0A1H2PQ83_9BURK</name>
<accession>A0A1H2PQ83</accession>
<dbReference type="Proteomes" id="UP000243719">
    <property type="component" value="Unassembled WGS sequence"/>
</dbReference>
<dbReference type="Gene3D" id="3.40.50.2300">
    <property type="match status" value="2"/>
</dbReference>
<dbReference type="SUPFAM" id="SSF53822">
    <property type="entry name" value="Periplasmic binding protein-like I"/>
    <property type="match status" value="1"/>
</dbReference>
<reference evidence="6" key="1">
    <citation type="submission" date="2016-09" db="EMBL/GenBank/DDBJ databases">
        <authorList>
            <person name="Varghese N."/>
            <person name="Submissions S."/>
        </authorList>
    </citation>
    <scope>NUCLEOTIDE SEQUENCE [LARGE SCALE GENOMIC DNA]</scope>
    <source>
        <strain evidence="6">JS23</strain>
    </source>
</reference>
<protein>
    <submittedName>
        <fullName evidence="5">Branched-chain amino acid transport system substrate-binding protein</fullName>
    </submittedName>
</protein>
<dbReference type="PANTHER" id="PTHR30483:SF6">
    <property type="entry name" value="PERIPLASMIC BINDING PROTEIN OF ABC TRANSPORTER FOR NATURAL AMINO ACIDS"/>
    <property type="match status" value="1"/>
</dbReference>
<evidence type="ECO:0000313" key="6">
    <source>
        <dbReference type="Proteomes" id="UP000243719"/>
    </source>
</evidence>
<proteinExistence type="inferred from homology"/>
<evidence type="ECO:0000256" key="1">
    <source>
        <dbReference type="ARBA" id="ARBA00010062"/>
    </source>
</evidence>
<dbReference type="InterPro" id="IPR028082">
    <property type="entry name" value="Peripla_BP_I"/>
</dbReference>
<dbReference type="STRING" id="1770053.SAMN05216551_106190"/>
<dbReference type="InterPro" id="IPR028081">
    <property type="entry name" value="Leu-bd"/>
</dbReference>
<feature type="signal peptide" evidence="3">
    <location>
        <begin position="1"/>
        <end position="30"/>
    </location>
</feature>
<evidence type="ECO:0000313" key="5">
    <source>
        <dbReference type="EMBL" id="SDV48944.1"/>
    </source>
</evidence>
<evidence type="ECO:0000256" key="3">
    <source>
        <dbReference type="SAM" id="SignalP"/>
    </source>
</evidence>
<dbReference type="PANTHER" id="PTHR30483">
    <property type="entry name" value="LEUCINE-SPECIFIC-BINDING PROTEIN"/>
    <property type="match status" value="1"/>
</dbReference>
<dbReference type="EMBL" id="FNLO01000006">
    <property type="protein sequence ID" value="SDV48944.1"/>
    <property type="molecule type" value="Genomic_DNA"/>
</dbReference>
<comment type="similarity">
    <text evidence="1">Belongs to the leucine-binding protein family.</text>
</comment>
<organism evidence="5 6">
    <name type="scientific">Chitinasiproducens palmae</name>
    <dbReference type="NCBI Taxonomy" id="1770053"/>
    <lineage>
        <taxon>Bacteria</taxon>
        <taxon>Pseudomonadati</taxon>
        <taxon>Pseudomonadota</taxon>
        <taxon>Betaproteobacteria</taxon>
        <taxon>Burkholderiales</taxon>
        <taxon>Burkholderiaceae</taxon>
        <taxon>Chitinasiproducens</taxon>
    </lineage>
</organism>
<evidence type="ECO:0000256" key="2">
    <source>
        <dbReference type="ARBA" id="ARBA00022729"/>
    </source>
</evidence>
<dbReference type="AlphaFoldDB" id="A0A1H2PQ83"/>
<feature type="chain" id="PRO_5017409321" evidence="3">
    <location>
        <begin position="31"/>
        <end position="416"/>
    </location>
</feature>
<evidence type="ECO:0000259" key="4">
    <source>
        <dbReference type="Pfam" id="PF13458"/>
    </source>
</evidence>
<keyword evidence="6" id="KW-1185">Reference proteome</keyword>
<feature type="domain" description="Leucine-binding protein" evidence="4">
    <location>
        <begin position="47"/>
        <end position="395"/>
    </location>
</feature>
<gene>
    <name evidence="5" type="ORF">SAMN05216551_106190</name>
</gene>
<keyword evidence="2 3" id="KW-0732">Signal</keyword>
<dbReference type="InterPro" id="IPR051010">
    <property type="entry name" value="BCAA_transport"/>
</dbReference>